<feature type="region of interest" description="Disordered" evidence="1">
    <location>
        <begin position="564"/>
        <end position="599"/>
    </location>
</feature>
<dbReference type="Proteomes" id="UP000681722">
    <property type="component" value="Unassembled WGS sequence"/>
</dbReference>
<feature type="compositionally biased region" description="Low complexity" evidence="1">
    <location>
        <begin position="1736"/>
        <end position="1746"/>
    </location>
</feature>
<dbReference type="Proteomes" id="UP000663829">
    <property type="component" value="Unassembled WGS sequence"/>
</dbReference>
<organism evidence="2 4">
    <name type="scientific">Didymodactylos carnosus</name>
    <dbReference type="NCBI Taxonomy" id="1234261"/>
    <lineage>
        <taxon>Eukaryota</taxon>
        <taxon>Metazoa</taxon>
        <taxon>Spiralia</taxon>
        <taxon>Gnathifera</taxon>
        <taxon>Rotifera</taxon>
        <taxon>Eurotatoria</taxon>
        <taxon>Bdelloidea</taxon>
        <taxon>Philodinida</taxon>
        <taxon>Philodinidae</taxon>
        <taxon>Didymodactylos</taxon>
    </lineage>
</organism>
<evidence type="ECO:0000256" key="1">
    <source>
        <dbReference type="SAM" id="MobiDB-lite"/>
    </source>
</evidence>
<evidence type="ECO:0000313" key="2">
    <source>
        <dbReference type="EMBL" id="CAF0817819.1"/>
    </source>
</evidence>
<feature type="region of interest" description="Disordered" evidence="1">
    <location>
        <begin position="1891"/>
        <end position="1913"/>
    </location>
</feature>
<feature type="compositionally biased region" description="Low complexity" evidence="1">
    <location>
        <begin position="582"/>
        <end position="596"/>
    </location>
</feature>
<feature type="region of interest" description="Disordered" evidence="1">
    <location>
        <begin position="1736"/>
        <end position="1770"/>
    </location>
</feature>
<accession>A0A813TXJ7</accession>
<evidence type="ECO:0000313" key="4">
    <source>
        <dbReference type="Proteomes" id="UP000663829"/>
    </source>
</evidence>
<feature type="compositionally biased region" description="Basic and acidic residues" evidence="1">
    <location>
        <begin position="1266"/>
        <end position="1279"/>
    </location>
</feature>
<comment type="caution">
    <text evidence="2">The sequence shown here is derived from an EMBL/GenBank/DDBJ whole genome shotgun (WGS) entry which is preliminary data.</text>
</comment>
<feature type="compositionally biased region" description="Low complexity" evidence="1">
    <location>
        <begin position="1247"/>
        <end position="1257"/>
    </location>
</feature>
<reference evidence="2" key="1">
    <citation type="submission" date="2021-02" db="EMBL/GenBank/DDBJ databases">
        <authorList>
            <person name="Nowell W R."/>
        </authorList>
    </citation>
    <scope>NUCLEOTIDE SEQUENCE</scope>
</reference>
<feature type="region of interest" description="Disordered" evidence="1">
    <location>
        <begin position="1231"/>
        <end position="1279"/>
    </location>
</feature>
<feature type="region of interest" description="Disordered" evidence="1">
    <location>
        <begin position="399"/>
        <end position="425"/>
    </location>
</feature>
<protein>
    <submittedName>
        <fullName evidence="2">Uncharacterized protein</fullName>
    </submittedName>
</protein>
<feature type="compositionally biased region" description="Polar residues" evidence="1">
    <location>
        <begin position="1755"/>
        <end position="1770"/>
    </location>
</feature>
<feature type="region of interest" description="Disordered" evidence="1">
    <location>
        <begin position="1372"/>
        <end position="1434"/>
    </location>
</feature>
<feature type="compositionally biased region" description="Low complexity" evidence="1">
    <location>
        <begin position="448"/>
        <end position="465"/>
    </location>
</feature>
<feature type="compositionally biased region" description="Polar residues" evidence="1">
    <location>
        <begin position="332"/>
        <end position="344"/>
    </location>
</feature>
<feature type="region of interest" description="Disordered" evidence="1">
    <location>
        <begin position="448"/>
        <end position="521"/>
    </location>
</feature>
<feature type="compositionally biased region" description="Low complexity" evidence="1">
    <location>
        <begin position="408"/>
        <end position="420"/>
    </location>
</feature>
<name>A0A813TXJ7_9BILA</name>
<feature type="compositionally biased region" description="Basic and acidic residues" evidence="1">
    <location>
        <begin position="317"/>
        <end position="331"/>
    </location>
</feature>
<feature type="compositionally biased region" description="Polar residues" evidence="1">
    <location>
        <begin position="1891"/>
        <end position="1902"/>
    </location>
</feature>
<evidence type="ECO:0000313" key="3">
    <source>
        <dbReference type="EMBL" id="CAF3604058.1"/>
    </source>
</evidence>
<feature type="compositionally biased region" description="Polar residues" evidence="1">
    <location>
        <begin position="511"/>
        <end position="521"/>
    </location>
</feature>
<feature type="region of interest" description="Disordered" evidence="1">
    <location>
        <begin position="315"/>
        <end position="344"/>
    </location>
</feature>
<feature type="region of interest" description="Disordered" evidence="1">
    <location>
        <begin position="2019"/>
        <end position="2095"/>
    </location>
</feature>
<feature type="compositionally biased region" description="Low complexity" evidence="1">
    <location>
        <begin position="2031"/>
        <end position="2042"/>
    </location>
</feature>
<gene>
    <name evidence="2" type="ORF">GPM918_LOCUS4384</name>
    <name evidence="3" type="ORF">SRO942_LOCUS4385</name>
</gene>
<feature type="region of interest" description="Disordered" evidence="1">
    <location>
        <begin position="1523"/>
        <end position="1544"/>
    </location>
</feature>
<feature type="compositionally biased region" description="Polar residues" evidence="1">
    <location>
        <begin position="1416"/>
        <end position="1429"/>
    </location>
</feature>
<feature type="compositionally biased region" description="Basic and acidic residues" evidence="1">
    <location>
        <begin position="486"/>
        <end position="498"/>
    </location>
</feature>
<dbReference type="EMBL" id="CAJOBC010000586">
    <property type="protein sequence ID" value="CAF3604058.1"/>
    <property type="molecule type" value="Genomic_DNA"/>
</dbReference>
<feature type="compositionally biased region" description="Low complexity" evidence="1">
    <location>
        <begin position="1672"/>
        <end position="1687"/>
    </location>
</feature>
<keyword evidence="4" id="KW-1185">Reference proteome</keyword>
<sequence length="2170" mass="244572">MNHEESKYLQIVFDVIDDMYKLNDKNNNKNEIFSCFNDDERNLVFIDGTTRKNFHGTFNIQPIIVNRVDSPEQSSTIPMVISTHRKQDETSHQTTQMDRWKQDDYENRLRYSLTKLQLPEWFNHDYVATPPNELRKTKSHGTVGRCQTLTNNFNGDHTNSNSNTNSPKLFVRNCRQRSFNSPTRSWSGHNSIKESSSELFCRRSVPMYIPGKQRVAQSSNWYKPVQLPLGEQNTTTNNHPIKYNPVRNMIKTPISGMNHYKQWNSSISQTKELPRTLPTIYSLEQLKQVNNLKNHSNNDTRQCNNRPQIALANNTHHASERKKNNMSKHNESPVTSTENNIPNEQQLKYENDNILQNISLDISSDLSEEKDVTIRKENVDKSLSRSTVSSFNSCISPQDVTLLPRTNSSKSVSSTDSYRSALPPNSLLAVDSSSYASVNDRSLSSYYTATDGGSSSTSSITGYDTPTPQIEDDDESSVQSSTSDLSHAETLELDENAKSTDLYDSEKFEESTNAETAINKSEQTNNNVVQIISPLVVNNLQNISEKKEKKTMIALSDSQLSNSQRRLGGGIEMEISPDGDRNSLSSSSTDSSSHFSQQNDHWYEGNSIATCIHRQNSINNNNTTLVASSSLPNNFSKHLSSDSLKRHSAGIYQTSTSGLREIPNDEILREVDLNDINNVGDEFFLFSPRNENEDDNSSKEVNISAIPNVNNNNNSMHNQNNRLYAFIPSDDDNKNNNNHEDLFPTDTNESDFHYSTTRDPFGFGCTTITNLDDIIDDNHDVTMIKNYRRPLQEDILYEVENENSHSDHSPNTTSVIALDDAYPQTGTDEKLWNGSHITASDQPVDVLNDNTIKSTFDFTEIIDNSKVDDTAKSINVDEQKSKKSAENILITPKSPVQELEEMTSSKNDNILPIYIAYSLPPLFSTQAPTALSVDTSTTTNNSLKPSYLLPSMMESPQYCNLKKWDSLINNIDELSSTSSPSSYTSKIRHRQYSVGSYYDHKSTTTATHHHHTCLLGSAPVSPIGRNDILNTFVVRHSPVSLGSAALSALRRMNPFMETSASQIPTISLYQPIIINNRNIHSDPSKTVGDNDVLNLSSDKIQNESNTSDSIVTDIVTKDDEAEHHDLHNHIDNKTQKVEKEIIESVTQNTYDVPSLLPDRSSFRSSNQFQQYEVPQVPHKQLNLNEMDEPHIYQEIRPMYEEQLQKQNGNHEDFQFIRGAIERVFDFHTASNDSEASDATPYEHISDDSVSSSETKSSQYKTTISKNNDKSSDIKHNKSISEENAPFPAVEAVQRFYRNNNNYNNTVYVNSETIAKKLIPVTNLDDNFEYLNEPMLIAPTNNDKNSPSHVTHKNTIDVSKRFDLSKINEEGISATKSKSKSKSSAGAVEQEINNSEVDDTLNDIEDYLDQGNKESSHTSNENSPVTSTQHAVVPKTIKPAQETQTEKFNFDSHVKATSSPTESQSTIHSYQTAKSSLPVDIVTTVILEKEGDDDDDNDVDIEMIEGDMVLYYDDIEIVEHSPISSTSASSSEDVIPQPPPPVPARTLKPMRLLNDVNDETRIVSQRKASIETDIDNYIESRNITNNLTYGHIQSNNVIEVIPSKTTKTSIRIVDETKIPPLPPRRSSSDLRKFGVNMVNDLLNRTDYKKDFYVTSIQPYPRIPSSRHYCGKINENYNNSSSRTSSGSSGAAVETSRNLKKQVLPLEPIIKSRTLPATIGDQQVNNTANIIDRLSTQLSQSPTSSRLPPKSPFATLPSRTTNPHPSIKQQQVTRQTLSTNALTKQIQNAVSKSSLYGSQTVNNLSTSTKELRDYVSDTYTPDESNIIDDNEIVHVRNDGSDQLFKRQQRLSRSFHNVSDYHDAHTTRTLPSKSYEDNLDHVADRLPLPQQHSQLKTTLSQSRLSPTVPLVPSTSTQEDNARMLSMKWYTGQVSENSEICYMNKNNDDLLKGYITAHGTREMNNLFDKLHNSTDVRIQAALDDIRLRVVQFDQSKSQNDLQAFMLYLESRLKDLSRISVIPRDINGDDNRAKRTQSQTSLRTSSSNENIIDNNQSNSNEKNKQPSRQLGRQQMRPTTNGHSNTQKRRPSTNRDKEEDLDNVLNTILALPKKGETTLSRETINKSINRDGSTPLPVSITNKDQIGKRLFESAFTDQRLLYDGPKKKEELFETSV</sequence>
<feature type="compositionally biased region" description="Acidic residues" evidence="1">
    <location>
        <begin position="1395"/>
        <end position="1407"/>
    </location>
</feature>
<feature type="region of interest" description="Disordered" evidence="1">
    <location>
        <begin position="1672"/>
        <end position="1694"/>
    </location>
</feature>
<proteinExistence type="predicted"/>
<dbReference type="EMBL" id="CAJNOQ010000586">
    <property type="protein sequence ID" value="CAF0817819.1"/>
    <property type="molecule type" value="Genomic_DNA"/>
</dbReference>
<dbReference type="OrthoDB" id="10039800at2759"/>
<feature type="compositionally biased region" description="Polar residues" evidence="1">
    <location>
        <begin position="2061"/>
        <end position="2079"/>
    </location>
</feature>